<accession>A0A6N8HAL3</accession>
<dbReference type="Pfam" id="PF20559">
    <property type="entry name" value="DUF6770"/>
    <property type="match status" value="2"/>
</dbReference>
<gene>
    <name evidence="1" type="ORF">GN157_07195</name>
</gene>
<keyword evidence="2" id="KW-1185">Reference proteome</keyword>
<dbReference type="AlphaFoldDB" id="A0A6N8HAL3"/>
<sequence length="508" mass="59318">MKYRFLLILFFVLSLTYGQVADLGKLSRGKFYSSAEIKDKHNNTRGYFLLYETDKVAKETYQLEYILLDENLTKVTNGFITEMKYESWFFTAKKINVEVVLEGRKLLIGFADDIAGEEYFKRYRILDIASNELSDPFIYNKNTLVKNPEFDRKHSNVASNQSEEITFYNGVGLMAHSKTMNKKQGVTDRRIVRYDDELNELWTFKYDQIKAKKLTSLSYLNSDNEVIVMLNHYLKNGNVSKYLNELSVTFINSENGNLIKEVPFPKDDYTYRVVDCAIKDDRIYVMGNMSEKTKEGFVHDSKGKGLYKFVFDKETGELLDKKYLLWENLLNNKSITINKNGVVKKEGKMYIHNMLMLDNGKVIAVGETFLNKPIITNNMYLFELAEDFSVSQCFEIEKFRNKFSNTNAYSSTIKRYGLFDFMDYQDLGDDEYLFFLNDNEKNSKNRKKTTLYGIISYSDGEFKRQTLNLKTETSTIFATSAKKGYMLLVENFDEETKATELRLEKVNF</sequence>
<name>A0A6N8HAL3_9FLAO</name>
<reference evidence="1 2" key="1">
    <citation type="submission" date="2019-12" db="EMBL/GenBank/DDBJ databases">
        <authorList>
            <person name="Sun J.-Q."/>
        </authorList>
    </citation>
    <scope>NUCLEOTIDE SEQUENCE [LARGE SCALE GENOMIC DNA]</scope>
    <source>
        <strain evidence="1 2">JCM 17928</strain>
    </source>
</reference>
<dbReference type="Proteomes" id="UP000433945">
    <property type="component" value="Unassembled WGS sequence"/>
</dbReference>
<evidence type="ECO:0000313" key="2">
    <source>
        <dbReference type="Proteomes" id="UP000433945"/>
    </source>
</evidence>
<dbReference type="RefSeq" id="WP_157482528.1">
    <property type="nucleotide sequence ID" value="NZ_JAZDQD010000012.1"/>
</dbReference>
<protein>
    <submittedName>
        <fullName evidence="1">Uncharacterized protein</fullName>
    </submittedName>
</protein>
<evidence type="ECO:0000313" key="1">
    <source>
        <dbReference type="EMBL" id="MUV03491.1"/>
    </source>
</evidence>
<dbReference type="OrthoDB" id="1312899at2"/>
<comment type="caution">
    <text evidence="1">The sequence shown here is derived from an EMBL/GenBank/DDBJ whole genome shotgun (WGS) entry which is preliminary data.</text>
</comment>
<organism evidence="1 2">
    <name type="scientific">Flavobacterium rakeshii</name>
    <dbReference type="NCBI Taxonomy" id="1038845"/>
    <lineage>
        <taxon>Bacteria</taxon>
        <taxon>Pseudomonadati</taxon>
        <taxon>Bacteroidota</taxon>
        <taxon>Flavobacteriia</taxon>
        <taxon>Flavobacteriales</taxon>
        <taxon>Flavobacteriaceae</taxon>
        <taxon>Flavobacterium</taxon>
    </lineage>
</organism>
<dbReference type="EMBL" id="WOWP01000022">
    <property type="protein sequence ID" value="MUV03491.1"/>
    <property type="molecule type" value="Genomic_DNA"/>
</dbReference>
<dbReference type="InterPro" id="IPR046661">
    <property type="entry name" value="DUF6770"/>
</dbReference>
<proteinExistence type="predicted"/>